<evidence type="ECO:0000256" key="8">
    <source>
        <dbReference type="SAM" id="MobiDB-lite"/>
    </source>
</evidence>
<sequence>MTANMDTLVRGNGRLPRGFSAKRRAHDDGAHQNPRQRATLILVARIGFIAFILGIWQFLSGRVVEDFLISNPIDVSVKLFELLGDPHMHHNILITGQELILGWTLGSTAGAVVGWCIGAVKFLGEVLEPIIIAVNGIPKVALAPMFLLWFGLGIGSKVAIASMIVFFLVFNNVYSGMRNVPQPLVDVAKVMGASQAYIVRRVVLPSVSVPLFAALRAGVPMAMIGVIAAEFVSADEGLGHYSMAATQQFDSAGLFAAIVIIVAMVVVGSGIISFFQRRALAWLKD</sequence>
<evidence type="ECO:0000256" key="3">
    <source>
        <dbReference type="ARBA" id="ARBA00022475"/>
    </source>
</evidence>
<dbReference type="Gene3D" id="1.10.3720.10">
    <property type="entry name" value="MetI-like"/>
    <property type="match status" value="1"/>
</dbReference>
<dbReference type="RefSeq" id="WP_344871903.1">
    <property type="nucleotide sequence ID" value="NZ_BAAAZP010000003.1"/>
</dbReference>
<organism evidence="10 11">
    <name type="scientific">Nonomuraea antimicrobica</name>
    <dbReference type="NCBI Taxonomy" id="561173"/>
    <lineage>
        <taxon>Bacteria</taxon>
        <taxon>Bacillati</taxon>
        <taxon>Actinomycetota</taxon>
        <taxon>Actinomycetes</taxon>
        <taxon>Streptosporangiales</taxon>
        <taxon>Streptosporangiaceae</taxon>
        <taxon>Nonomuraea</taxon>
    </lineage>
</organism>
<dbReference type="PROSITE" id="PS50928">
    <property type="entry name" value="ABC_TM1"/>
    <property type="match status" value="1"/>
</dbReference>
<evidence type="ECO:0000313" key="10">
    <source>
        <dbReference type="EMBL" id="GAA3643185.1"/>
    </source>
</evidence>
<dbReference type="PANTHER" id="PTHR30151:SF20">
    <property type="entry name" value="ABC TRANSPORTER PERMEASE PROTEIN HI_0355-RELATED"/>
    <property type="match status" value="1"/>
</dbReference>
<comment type="subcellular location">
    <subcellularLocation>
        <location evidence="1 7">Cell membrane</location>
        <topology evidence="1 7">Multi-pass membrane protein</topology>
    </subcellularLocation>
</comment>
<keyword evidence="2 7" id="KW-0813">Transport</keyword>
<proteinExistence type="inferred from homology"/>
<evidence type="ECO:0000256" key="2">
    <source>
        <dbReference type="ARBA" id="ARBA00022448"/>
    </source>
</evidence>
<evidence type="ECO:0000256" key="1">
    <source>
        <dbReference type="ARBA" id="ARBA00004651"/>
    </source>
</evidence>
<keyword evidence="5 7" id="KW-1133">Transmembrane helix</keyword>
<dbReference type="EMBL" id="BAAAZP010000003">
    <property type="protein sequence ID" value="GAA3643185.1"/>
    <property type="molecule type" value="Genomic_DNA"/>
</dbReference>
<evidence type="ECO:0000256" key="5">
    <source>
        <dbReference type="ARBA" id="ARBA00022989"/>
    </source>
</evidence>
<feature type="region of interest" description="Disordered" evidence="8">
    <location>
        <begin position="1"/>
        <end position="32"/>
    </location>
</feature>
<name>A0ABP7AZ38_9ACTN</name>
<evidence type="ECO:0000256" key="6">
    <source>
        <dbReference type="ARBA" id="ARBA00023136"/>
    </source>
</evidence>
<evidence type="ECO:0000259" key="9">
    <source>
        <dbReference type="PROSITE" id="PS50928"/>
    </source>
</evidence>
<comment type="similarity">
    <text evidence="7">Belongs to the binding-protein-dependent transport system permease family.</text>
</comment>
<dbReference type="Pfam" id="PF00528">
    <property type="entry name" value="BPD_transp_1"/>
    <property type="match status" value="1"/>
</dbReference>
<protein>
    <submittedName>
        <fullName evidence="10">ABC transporter permease</fullName>
    </submittedName>
</protein>
<feature type="transmembrane region" description="Helical" evidence="7">
    <location>
        <begin position="209"/>
        <end position="232"/>
    </location>
</feature>
<dbReference type="InterPro" id="IPR000515">
    <property type="entry name" value="MetI-like"/>
</dbReference>
<keyword evidence="3" id="KW-1003">Cell membrane</keyword>
<feature type="transmembrane region" description="Helical" evidence="7">
    <location>
        <begin position="40"/>
        <end position="59"/>
    </location>
</feature>
<feature type="transmembrane region" description="Helical" evidence="7">
    <location>
        <begin position="158"/>
        <end position="174"/>
    </location>
</feature>
<feature type="transmembrane region" description="Helical" evidence="7">
    <location>
        <begin position="252"/>
        <end position="275"/>
    </location>
</feature>
<feature type="domain" description="ABC transmembrane type-1" evidence="9">
    <location>
        <begin position="88"/>
        <end position="273"/>
    </location>
</feature>
<dbReference type="CDD" id="cd06261">
    <property type="entry name" value="TM_PBP2"/>
    <property type="match status" value="1"/>
</dbReference>
<dbReference type="SUPFAM" id="SSF161098">
    <property type="entry name" value="MetI-like"/>
    <property type="match status" value="1"/>
</dbReference>
<dbReference type="Proteomes" id="UP001500902">
    <property type="component" value="Unassembled WGS sequence"/>
</dbReference>
<accession>A0ABP7AZ38</accession>
<evidence type="ECO:0000256" key="4">
    <source>
        <dbReference type="ARBA" id="ARBA00022692"/>
    </source>
</evidence>
<evidence type="ECO:0000256" key="7">
    <source>
        <dbReference type="RuleBase" id="RU363032"/>
    </source>
</evidence>
<reference evidence="11" key="1">
    <citation type="journal article" date="2019" name="Int. J. Syst. Evol. Microbiol.">
        <title>The Global Catalogue of Microorganisms (GCM) 10K type strain sequencing project: providing services to taxonomists for standard genome sequencing and annotation.</title>
        <authorList>
            <consortium name="The Broad Institute Genomics Platform"/>
            <consortium name="The Broad Institute Genome Sequencing Center for Infectious Disease"/>
            <person name="Wu L."/>
            <person name="Ma J."/>
        </authorList>
    </citation>
    <scope>NUCLEOTIDE SEQUENCE [LARGE SCALE GENOMIC DNA]</scope>
    <source>
        <strain evidence="11">JCM 16904</strain>
    </source>
</reference>
<dbReference type="InterPro" id="IPR035906">
    <property type="entry name" value="MetI-like_sf"/>
</dbReference>
<keyword evidence="11" id="KW-1185">Reference proteome</keyword>
<keyword evidence="6 7" id="KW-0472">Membrane</keyword>
<keyword evidence="4 7" id="KW-0812">Transmembrane</keyword>
<comment type="caution">
    <text evidence="10">The sequence shown here is derived from an EMBL/GenBank/DDBJ whole genome shotgun (WGS) entry which is preliminary data.</text>
</comment>
<gene>
    <name evidence="10" type="ORF">GCM10022224_001970</name>
</gene>
<evidence type="ECO:0000313" key="11">
    <source>
        <dbReference type="Proteomes" id="UP001500902"/>
    </source>
</evidence>
<dbReference type="PANTHER" id="PTHR30151">
    <property type="entry name" value="ALKANE SULFONATE ABC TRANSPORTER-RELATED, MEMBRANE SUBUNIT"/>
    <property type="match status" value="1"/>
</dbReference>